<dbReference type="GO" id="GO:0004089">
    <property type="term" value="F:carbonate dehydratase activity"/>
    <property type="evidence" value="ECO:0007669"/>
    <property type="project" value="InterPro"/>
</dbReference>
<reference evidence="3" key="2">
    <citation type="submission" date="2025-09" db="UniProtKB">
        <authorList>
            <consortium name="Ensembl"/>
        </authorList>
    </citation>
    <scope>IDENTIFICATION</scope>
</reference>
<dbReference type="Proteomes" id="UP000261520">
    <property type="component" value="Unplaced"/>
</dbReference>
<dbReference type="PANTHER" id="PTHR18952:SF200">
    <property type="entry name" value="CARBONIC ANHYDRASE"/>
    <property type="match status" value="1"/>
</dbReference>
<dbReference type="GO" id="GO:0008270">
    <property type="term" value="F:zinc ion binding"/>
    <property type="evidence" value="ECO:0007669"/>
    <property type="project" value="InterPro"/>
</dbReference>
<name>A0A3B3ZE45_9GOBI</name>
<dbReference type="AlphaFoldDB" id="A0A3B3ZE45"/>
<reference evidence="3" key="1">
    <citation type="submission" date="2025-08" db="UniProtKB">
        <authorList>
            <consortium name="Ensembl"/>
        </authorList>
    </citation>
    <scope>IDENTIFICATION</scope>
</reference>
<keyword evidence="4" id="KW-1185">Reference proteome</keyword>
<dbReference type="Pfam" id="PF00194">
    <property type="entry name" value="Carb_anhydrase"/>
    <property type="match status" value="1"/>
</dbReference>
<dbReference type="Gene3D" id="3.10.200.10">
    <property type="entry name" value="Alpha carbonic anhydrase"/>
    <property type="match status" value="1"/>
</dbReference>
<feature type="domain" description="Alpha-carbonic anhydrase" evidence="2">
    <location>
        <begin position="22"/>
        <end position="268"/>
    </location>
</feature>
<dbReference type="PROSITE" id="PS51144">
    <property type="entry name" value="ALPHA_CA_2"/>
    <property type="match status" value="1"/>
</dbReference>
<dbReference type="InterPro" id="IPR036398">
    <property type="entry name" value="CA_dom_sf"/>
</dbReference>
<evidence type="ECO:0000259" key="2">
    <source>
        <dbReference type="PROSITE" id="PS51144"/>
    </source>
</evidence>
<comment type="similarity">
    <text evidence="1">Belongs to the alpha-carbonic anhydrase family.</text>
</comment>
<organism evidence="3 4">
    <name type="scientific">Periophthalmus magnuspinnatus</name>
    <dbReference type="NCBI Taxonomy" id="409849"/>
    <lineage>
        <taxon>Eukaryota</taxon>
        <taxon>Metazoa</taxon>
        <taxon>Chordata</taxon>
        <taxon>Craniata</taxon>
        <taxon>Vertebrata</taxon>
        <taxon>Euteleostomi</taxon>
        <taxon>Actinopterygii</taxon>
        <taxon>Neopterygii</taxon>
        <taxon>Teleostei</taxon>
        <taxon>Neoteleostei</taxon>
        <taxon>Acanthomorphata</taxon>
        <taxon>Gobiaria</taxon>
        <taxon>Gobiiformes</taxon>
        <taxon>Gobioidei</taxon>
        <taxon>Gobiidae</taxon>
        <taxon>Oxudercinae</taxon>
        <taxon>Periophthalmus</taxon>
    </lineage>
</organism>
<sequence>AVRLVILVLNVHINPLYMILGFLFHYDEATWGGSCNGNRQSPIEIVSAAAAINRSLTPFTFTNFNNKTALTSIHNSDYTVKVKVSGVSMSGGGLSEEYQTLMFTLHWGNRSSIPGSEHKLNGKRYPMELQIVSFKASSGDIQTALADSNGLAALGFLIEVDETTTGLPVSWKNLTTHSLNLSLSLSLDDLLTGVDRTKYYRYLGSLTTPNCDEAVVWTVFKDPVKVSKDLIDLFSTKIKDANSTLIVNNYRSIKPTQPFTYSSTPKTSASFGLLLFALALWKS</sequence>
<dbReference type="SUPFAM" id="SSF51069">
    <property type="entry name" value="Carbonic anhydrase"/>
    <property type="match status" value="1"/>
</dbReference>
<accession>A0A3B3ZE45</accession>
<dbReference type="GO" id="GO:0005886">
    <property type="term" value="C:plasma membrane"/>
    <property type="evidence" value="ECO:0007669"/>
    <property type="project" value="TreeGrafter"/>
</dbReference>
<dbReference type="InterPro" id="IPR001148">
    <property type="entry name" value="CA_dom"/>
</dbReference>
<dbReference type="InterPro" id="IPR023561">
    <property type="entry name" value="Carbonic_anhydrase_a-class"/>
</dbReference>
<evidence type="ECO:0000313" key="4">
    <source>
        <dbReference type="Proteomes" id="UP000261520"/>
    </source>
</evidence>
<dbReference type="SMART" id="SM01057">
    <property type="entry name" value="Carb_anhydrase"/>
    <property type="match status" value="1"/>
</dbReference>
<dbReference type="PANTHER" id="PTHR18952">
    <property type="entry name" value="CARBONIC ANHYDRASE"/>
    <property type="match status" value="1"/>
</dbReference>
<dbReference type="Ensembl" id="ENSPMGT00000002829.1">
    <property type="protein sequence ID" value="ENSPMGP00000002671.1"/>
    <property type="gene ID" value="ENSPMGG00000002330.1"/>
</dbReference>
<proteinExistence type="inferred from homology"/>
<protein>
    <recommendedName>
        <fullName evidence="2">Alpha-carbonic anhydrase domain-containing protein</fullName>
    </recommendedName>
</protein>
<evidence type="ECO:0000256" key="1">
    <source>
        <dbReference type="ARBA" id="ARBA00010718"/>
    </source>
</evidence>
<evidence type="ECO:0000313" key="3">
    <source>
        <dbReference type="Ensembl" id="ENSPMGP00000002671.1"/>
    </source>
</evidence>